<reference evidence="1 2" key="1">
    <citation type="submission" date="2014-04" db="EMBL/GenBank/DDBJ databases">
        <authorList>
            <person name="Sibley D."/>
            <person name="Venepally P."/>
            <person name="Karamycheva S."/>
            <person name="Hadjithomas M."/>
            <person name="Khan A."/>
            <person name="Brunk B."/>
            <person name="Roos D."/>
            <person name="Caler E."/>
            <person name="Lorenzi H."/>
        </authorList>
    </citation>
    <scope>NUCLEOTIDE SEQUENCE [LARGE SCALE GENOMIC DNA]</scope>
    <source>
        <strain evidence="1 2">MAS</strain>
    </source>
</reference>
<dbReference type="Proteomes" id="UP000028821">
    <property type="component" value="Unassembled WGS sequence"/>
</dbReference>
<sequence length="130" mass="14813">MLPVLVHSSFPVVDDRSQRPFIDRITTRCSSKDIQCLELGSSNEQSEKKPVIVSPVYLTARVLVNLCISRVLVTVYLFHRDVVKLQFCTLLRSTVATRHTCSFQINSVLANRLLLCRPSTPHFFPFLPCH</sequence>
<evidence type="ECO:0000313" key="1">
    <source>
        <dbReference type="EMBL" id="KFH14684.1"/>
    </source>
</evidence>
<accession>A0A086QQ02</accession>
<gene>
    <name evidence="1" type="ORF">TGMAS_414210</name>
</gene>
<name>A0A086QQ02_TOXGO</name>
<evidence type="ECO:0000313" key="2">
    <source>
        <dbReference type="Proteomes" id="UP000028821"/>
    </source>
</evidence>
<proteinExistence type="predicted"/>
<organism evidence="1 2">
    <name type="scientific">Toxoplasma gondii MAS</name>
    <dbReference type="NCBI Taxonomy" id="943118"/>
    <lineage>
        <taxon>Eukaryota</taxon>
        <taxon>Sar</taxon>
        <taxon>Alveolata</taxon>
        <taxon>Apicomplexa</taxon>
        <taxon>Conoidasida</taxon>
        <taxon>Coccidia</taxon>
        <taxon>Eucoccidiorida</taxon>
        <taxon>Eimeriorina</taxon>
        <taxon>Sarcocystidae</taxon>
        <taxon>Toxoplasma</taxon>
    </lineage>
</organism>
<dbReference type="AlphaFoldDB" id="A0A086QQ02"/>
<dbReference type="VEuPathDB" id="ToxoDB:TGMAS_414210"/>
<comment type="caution">
    <text evidence="1">The sequence shown here is derived from an EMBL/GenBank/DDBJ whole genome shotgun (WGS) entry which is preliminary data.</text>
</comment>
<protein>
    <submittedName>
        <fullName evidence="1">Uncharacterized protein</fullName>
    </submittedName>
</protein>
<dbReference type="EMBL" id="AEXC02001118">
    <property type="protein sequence ID" value="KFH14684.1"/>
    <property type="molecule type" value="Genomic_DNA"/>
</dbReference>